<dbReference type="AlphaFoldDB" id="A0A2S9YYA9"/>
<protein>
    <submittedName>
        <fullName evidence="1">Uncharacterized protein</fullName>
    </submittedName>
</protein>
<sequence>MTIATIALTALFGAQPPYTPVVPVPQIDSMDVHVSESAASIVAYDASGEVVATIEAWESDDGQLVYFADFADGFAEYTLDLEGHSFVVSTDLEARVVDQRIGVMADSLLIGGFTPNPQKGVLSCGVSILAAVGSTAIGNAPGATLAGIATVCNCTPLIFKKAKCPDLW</sequence>
<gene>
    <name evidence="1" type="ORF">ENSA7_02770</name>
</gene>
<reference evidence="1 2" key="1">
    <citation type="submission" date="2018-03" db="EMBL/GenBank/DDBJ databases">
        <title>Draft Genome Sequences of the Obligatory Marine Myxobacteria Enhygromyxa salina SWB007.</title>
        <authorList>
            <person name="Poehlein A."/>
            <person name="Moghaddam J.A."/>
            <person name="Harms H."/>
            <person name="Alanjari M."/>
            <person name="Koenig G.M."/>
            <person name="Daniel R."/>
            <person name="Schaeberle T.F."/>
        </authorList>
    </citation>
    <scope>NUCLEOTIDE SEQUENCE [LARGE SCALE GENOMIC DNA]</scope>
    <source>
        <strain evidence="1 2">SWB007</strain>
    </source>
</reference>
<evidence type="ECO:0000313" key="1">
    <source>
        <dbReference type="EMBL" id="PRQ10071.1"/>
    </source>
</evidence>
<evidence type="ECO:0000313" key="2">
    <source>
        <dbReference type="Proteomes" id="UP000238823"/>
    </source>
</evidence>
<accession>A0A2S9YYA9</accession>
<name>A0A2S9YYA9_9BACT</name>
<dbReference type="EMBL" id="PVNL01000004">
    <property type="protein sequence ID" value="PRQ10071.1"/>
    <property type="molecule type" value="Genomic_DNA"/>
</dbReference>
<dbReference type="RefSeq" id="WP_146157198.1">
    <property type="nucleotide sequence ID" value="NZ_PVNL01000004.1"/>
</dbReference>
<organism evidence="1 2">
    <name type="scientific">Enhygromyxa salina</name>
    <dbReference type="NCBI Taxonomy" id="215803"/>
    <lineage>
        <taxon>Bacteria</taxon>
        <taxon>Pseudomonadati</taxon>
        <taxon>Myxococcota</taxon>
        <taxon>Polyangia</taxon>
        <taxon>Nannocystales</taxon>
        <taxon>Nannocystaceae</taxon>
        <taxon>Enhygromyxa</taxon>
    </lineage>
</organism>
<dbReference type="Proteomes" id="UP000238823">
    <property type="component" value="Unassembled WGS sequence"/>
</dbReference>
<comment type="caution">
    <text evidence="1">The sequence shown here is derived from an EMBL/GenBank/DDBJ whole genome shotgun (WGS) entry which is preliminary data.</text>
</comment>
<proteinExistence type="predicted"/>